<reference evidence="2 3" key="1">
    <citation type="submission" date="2016-01" db="EMBL/GenBank/DDBJ databases">
        <title>Biosynthesis of antibiotic leucinostatins and their inhibition on Phytophthora in bio-control Purpureocillium lilacinum.</title>
        <authorList>
            <person name="Wang G."/>
            <person name="Liu Z."/>
            <person name="Lin R."/>
            <person name="Li E."/>
            <person name="Mao Z."/>
            <person name="Ling J."/>
            <person name="Yin W."/>
            <person name="Xie B."/>
        </authorList>
    </citation>
    <scope>NUCLEOTIDE SEQUENCE [LARGE SCALE GENOMIC DNA]</scope>
    <source>
        <strain evidence="2">PLBJ-1</strain>
    </source>
</reference>
<organism evidence="2 3">
    <name type="scientific">Purpureocillium lilacinum</name>
    <name type="common">Paecilomyces lilacinus</name>
    <dbReference type="NCBI Taxonomy" id="33203"/>
    <lineage>
        <taxon>Eukaryota</taxon>
        <taxon>Fungi</taxon>
        <taxon>Dikarya</taxon>
        <taxon>Ascomycota</taxon>
        <taxon>Pezizomycotina</taxon>
        <taxon>Sordariomycetes</taxon>
        <taxon>Hypocreomycetidae</taxon>
        <taxon>Hypocreales</taxon>
        <taxon>Ophiocordycipitaceae</taxon>
        <taxon>Purpureocillium</taxon>
    </lineage>
</organism>
<proteinExistence type="predicted"/>
<dbReference type="EMBL" id="LSBH01000003">
    <property type="protein sequence ID" value="OAQ82140.1"/>
    <property type="molecule type" value="Genomic_DNA"/>
</dbReference>
<feature type="region of interest" description="Disordered" evidence="1">
    <location>
        <begin position="25"/>
        <end position="59"/>
    </location>
</feature>
<protein>
    <submittedName>
        <fullName evidence="2">Uncharacterized protein</fullName>
    </submittedName>
</protein>
<accession>A0A179GXW5</accession>
<evidence type="ECO:0000313" key="3">
    <source>
        <dbReference type="Proteomes" id="UP000078240"/>
    </source>
</evidence>
<gene>
    <name evidence="2" type="ORF">VFPBJ_04724</name>
</gene>
<dbReference type="AlphaFoldDB" id="A0A179GXW5"/>
<sequence>MVLKITCATLPRKAEAIPTRLRAAPSFASPPTSIVHAGRDRGPGQTCRRGAATDAGNGPRLMTKSGSSCGCSHHAYASSTSRLGNDGTESSRDTIAGTVMERRCTMKFFYWRESRAGTPPPSSPRPCPHIPLSYLAPSSPRHRSSRCRLGPGSWQRGAVARAALWRCCCLDDGRVPRAAIISVDRGLKVGFSMTERRGEGQAALESGATRLVVCHWSFPLIEARGSSSGSGGGCDGRAASPFGIWGYCQGGVESGWRRLFAEGKGRCVRFQRLRQEIYDQIVGSLPSATLRLAAKGEGACVLEQGALTAGRCGAVPRDEVDRSCFPRALGGTAGGLDGSSGGRVAKASSRRRHVFEPKDEVSDLDCVMVVGWTG</sequence>
<name>A0A179GXW5_PURLI</name>
<comment type="caution">
    <text evidence="2">The sequence shown here is derived from an EMBL/GenBank/DDBJ whole genome shotgun (WGS) entry which is preliminary data.</text>
</comment>
<dbReference type="Proteomes" id="UP000078240">
    <property type="component" value="Unassembled WGS sequence"/>
</dbReference>
<evidence type="ECO:0000313" key="2">
    <source>
        <dbReference type="EMBL" id="OAQ82140.1"/>
    </source>
</evidence>
<evidence type="ECO:0000256" key="1">
    <source>
        <dbReference type="SAM" id="MobiDB-lite"/>
    </source>
</evidence>